<sequence>MLLCFSSFPLRASLCTKKPERRAEVTRPGVPERAESARDGTKKPPRALWVRKEPSAADELRNLPTPQSEPVRKRPSACRDVIECSRLQVNLKPFANKYETMKPLCVLI</sequence>
<proteinExistence type="predicted"/>
<evidence type="ECO:0000313" key="2">
    <source>
        <dbReference type="EMBL" id="CAI5799201.1"/>
    </source>
</evidence>
<reference evidence="2" key="1">
    <citation type="submission" date="2022-12" db="EMBL/GenBank/DDBJ databases">
        <authorList>
            <person name="Alioto T."/>
            <person name="Alioto T."/>
            <person name="Gomez Garrido J."/>
        </authorList>
    </citation>
    <scope>NUCLEOTIDE SEQUENCE</scope>
</reference>
<keyword evidence="3" id="KW-1185">Reference proteome</keyword>
<feature type="region of interest" description="Disordered" evidence="1">
    <location>
        <begin position="19"/>
        <end position="76"/>
    </location>
</feature>
<gene>
    <name evidence="2" type="ORF">PODLI_1B033500</name>
</gene>
<dbReference type="Proteomes" id="UP001178461">
    <property type="component" value="Chromosome 18"/>
</dbReference>
<evidence type="ECO:0000313" key="3">
    <source>
        <dbReference type="Proteomes" id="UP001178461"/>
    </source>
</evidence>
<feature type="compositionally biased region" description="Basic and acidic residues" evidence="1">
    <location>
        <begin position="19"/>
        <end position="42"/>
    </location>
</feature>
<name>A0AA35LNE8_9SAUR</name>
<organism evidence="2 3">
    <name type="scientific">Podarcis lilfordi</name>
    <name type="common">Lilford's wall lizard</name>
    <dbReference type="NCBI Taxonomy" id="74358"/>
    <lineage>
        <taxon>Eukaryota</taxon>
        <taxon>Metazoa</taxon>
        <taxon>Chordata</taxon>
        <taxon>Craniata</taxon>
        <taxon>Vertebrata</taxon>
        <taxon>Euteleostomi</taxon>
        <taxon>Lepidosauria</taxon>
        <taxon>Squamata</taxon>
        <taxon>Bifurcata</taxon>
        <taxon>Unidentata</taxon>
        <taxon>Episquamata</taxon>
        <taxon>Laterata</taxon>
        <taxon>Lacertibaenia</taxon>
        <taxon>Lacertidae</taxon>
        <taxon>Podarcis</taxon>
    </lineage>
</organism>
<feature type="compositionally biased region" description="Basic and acidic residues" evidence="1">
    <location>
        <begin position="50"/>
        <end position="61"/>
    </location>
</feature>
<evidence type="ECO:0000256" key="1">
    <source>
        <dbReference type="SAM" id="MobiDB-lite"/>
    </source>
</evidence>
<protein>
    <submittedName>
        <fullName evidence="2">Uncharacterized protein</fullName>
    </submittedName>
</protein>
<dbReference type="EMBL" id="OX395144">
    <property type="protein sequence ID" value="CAI5799201.1"/>
    <property type="molecule type" value="Genomic_DNA"/>
</dbReference>
<accession>A0AA35LNE8</accession>
<dbReference type="AlphaFoldDB" id="A0AA35LNE8"/>